<comment type="caution">
    <text evidence="2">The sequence shown here is derived from an EMBL/GenBank/DDBJ whole genome shotgun (WGS) entry which is preliminary data.</text>
</comment>
<feature type="domain" description="F-box" evidence="1">
    <location>
        <begin position="1"/>
        <end position="46"/>
    </location>
</feature>
<name>A0AAN8RBT0_9PEZI</name>
<dbReference type="InterPro" id="IPR001810">
    <property type="entry name" value="F-box_dom"/>
</dbReference>
<reference evidence="2 3" key="1">
    <citation type="submission" date="2019-10" db="EMBL/GenBank/DDBJ databases">
        <authorList>
            <person name="Palmer J.M."/>
        </authorList>
    </citation>
    <scope>NUCLEOTIDE SEQUENCE [LARGE SCALE GENOMIC DNA]</scope>
    <source>
        <strain evidence="2 3">TWF718</strain>
    </source>
</reference>
<gene>
    <name evidence="2" type="ORF">TWF718_009907</name>
</gene>
<evidence type="ECO:0000259" key="1">
    <source>
        <dbReference type="PROSITE" id="PS50181"/>
    </source>
</evidence>
<keyword evidence="3" id="KW-1185">Reference proteome</keyword>
<organism evidence="2 3">
    <name type="scientific">Orbilia javanica</name>
    <dbReference type="NCBI Taxonomy" id="47235"/>
    <lineage>
        <taxon>Eukaryota</taxon>
        <taxon>Fungi</taxon>
        <taxon>Dikarya</taxon>
        <taxon>Ascomycota</taxon>
        <taxon>Pezizomycotina</taxon>
        <taxon>Orbiliomycetes</taxon>
        <taxon>Orbiliales</taxon>
        <taxon>Orbiliaceae</taxon>
        <taxon>Orbilia</taxon>
    </lineage>
</organism>
<protein>
    <recommendedName>
        <fullName evidence="1">F-box domain-containing protein</fullName>
    </recommendedName>
</protein>
<dbReference type="PROSITE" id="PS50181">
    <property type="entry name" value="FBOX"/>
    <property type="match status" value="1"/>
</dbReference>
<sequence>MSLSTIPNELLSQILSHASPSGTRYNCLLVNRRFYSLMLPIVYRDLQVPFIGHNRLVTLIRTVRRNEFLKTYTKTLCLGEDPFDNKRSVERIIGSNDINKLFPFLNKIELFAMTFERTMLYRFWAYCARATGLTEVVLHYPDLVPLVQPVKGLKKLTWSFTGCETSPILSLPGGVVETKWIANKWLKSLEGCLPELESLVIGCVGREGTWGISDRIGLEVEEAEIYRKVEFELPKFEKLREFEWKESEGIAPVVVWWDTAQNVMQAHKDQLERVRWEVAMCGGRTHSAESHGSMFSDGVKDMKNLKKLELALYPGSSEPLEPGEPENENSWSMQNYFSESSIFISKAEDWVPKGLEEFKIRFSIIGSDPMLEKEILEKLGKLNYLRALEMTFGVPYYDDASDPEGEGKKEFRYWYHDVKLMTDVINALPISLEKLVINFDGKHDTYDRYRQYEFEPIEDTTDEWDEDGSIRAQIKGIVNQRRSIPKKLLYDRMPNLKEIYIGGYDLVNDAEEVAGGMAGLSLDHQ</sequence>
<evidence type="ECO:0000313" key="2">
    <source>
        <dbReference type="EMBL" id="KAK6337122.1"/>
    </source>
</evidence>
<accession>A0AAN8RBT0</accession>
<proteinExistence type="predicted"/>
<dbReference type="CDD" id="cd22143">
    <property type="entry name" value="F-box_ScMDM30-like"/>
    <property type="match status" value="1"/>
</dbReference>
<dbReference type="Proteomes" id="UP001313282">
    <property type="component" value="Unassembled WGS sequence"/>
</dbReference>
<evidence type="ECO:0000313" key="3">
    <source>
        <dbReference type="Proteomes" id="UP001313282"/>
    </source>
</evidence>
<dbReference type="AlphaFoldDB" id="A0AAN8RBT0"/>
<dbReference type="EMBL" id="JAVHNR010000007">
    <property type="protein sequence ID" value="KAK6337122.1"/>
    <property type="molecule type" value="Genomic_DNA"/>
</dbReference>